<reference evidence="10 11" key="1">
    <citation type="submission" date="2024-06" db="EMBL/GenBank/DDBJ databases">
        <title>A chromosome-level genome assembly of beet webworm, Loxostege sticticalis.</title>
        <authorList>
            <person name="Zhang Y."/>
        </authorList>
    </citation>
    <scope>NUCLEOTIDE SEQUENCE [LARGE SCALE GENOMIC DNA]</scope>
    <source>
        <strain evidence="10">AQ026</strain>
        <tissue evidence="10">Whole body</tissue>
    </source>
</reference>
<evidence type="ECO:0000256" key="6">
    <source>
        <dbReference type="ARBA" id="ARBA00023268"/>
    </source>
</evidence>
<dbReference type="Pfam" id="PF19259">
    <property type="entry name" value="Ty3_capsid"/>
    <property type="match status" value="1"/>
</dbReference>
<dbReference type="Gene3D" id="2.40.70.10">
    <property type="entry name" value="Acid Proteases"/>
    <property type="match status" value="1"/>
</dbReference>
<dbReference type="Gene3D" id="3.30.70.270">
    <property type="match status" value="2"/>
</dbReference>
<dbReference type="EC" id="2.7.7.49" evidence="1"/>
<dbReference type="InterPro" id="IPR043128">
    <property type="entry name" value="Rev_trsase/Diguanyl_cyclase"/>
</dbReference>
<evidence type="ECO:0000256" key="2">
    <source>
        <dbReference type="ARBA" id="ARBA00022679"/>
    </source>
</evidence>
<keyword evidence="11" id="KW-1185">Reference proteome</keyword>
<dbReference type="PROSITE" id="PS50878">
    <property type="entry name" value="RT_POL"/>
    <property type="match status" value="1"/>
</dbReference>
<feature type="compositionally biased region" description="Polar residues" evidence="8">
    <location>
        <begin position="334"/>
        <end position="350"/>
    </location>
</feature>
<dbReference type="InterPro" id="IPR043502">
    <property type="entry name" value="DNA/RNA_pol_sf"/>
</dbReference>
<feature type="region of interest" description="Disordered" evidence="8">
    <location>
        <begin position="329"/>
        <end position="350"/>
    </location>
</feature>
<evidence type="ECO:0000256" key="7">
    <source>
        <dbReference type="SAM" id="Coils"/>
    </source>
</evidence>
<evidence type="ECO:0000256" key="3">
    <source>
        <dbReference type="ARBA" id="ARBA00022695"/>
    </source>
</evidence>
<dbReference type="Pfam" id="PF00078">
    <property type="entry name" value="RVT_1"/>
    <property type="match status" value="1"/>
</dbReference>
<keyword evidence="3" id="KW-0548">Nucleotidyltransferase</keyword>
<dbReference type="PANTHER" id="PTHR37984:SF5">
    <property type="entry name" value="PROTEIN NYNRIN-LIKE"/>
    <property type="match status" value="1"/>
</dbReference>
<gene>
    <name evidence="10" type="ORF">ABMA27_004628</name>
</gene>
<keyword evidence="6" id="KW-0511">Multifunctional enzyme</keyword>
<evidence type="ECO:0000256" key="4">
    <source>
        <dbReference type="ARBA" id="ARBA00022722"/>
    </source>
</evidence>
<keyword evidence="7" id="KW-0175">Coiled coil</keyword>
<dbReference type="SUPFAM" id="SSF56672">
    <property type="entry name" value="DNA/RNA polymerases"/>
    <property type="match status" value="1"/>
</dbReference>
<dbReference type="Gene3D" id="1.10.340.70">
    <property type="match status" value="1"/>
</dbReference>
<sequence length="1335" mass="151920">MCLLPYFFLFHEIVYAGSSSYRTYRSLSFPHHRHPRYKWRSNFGPRVNVYLSPTKTLMTQEEELNFEEYFGPLTYVTKSGRVTSIEMAQQTKLYALTEDILEKLVTQLAAPSRAAETTSGSFTTCSYTYDGRKSADVVEAFLSAVNIFKRRERIPDQAALEELPLLLKDEAGIWWQGVKGEIDTWEKFQMRLRDTFAPKKEAYLIFHEITQIKQGRDISTEDFIRHKRFLFSQLSNPALTETLQLDILYGILSLEIRDKIPRASVKTFDELIKAARAAEHVMTEMVSETAAEMNQPVSKPGGQKKRCKFCKNLGHTIETCRKKQFAEDKKQANESRSQNTAVAITQAPSPSTPKFSCYGCGAPGVVRSNCSTCHKSKERSTSDIGVYAIDTPTDSRDRPMIYFEIGDIVTSAFIDSGAKTSIASYALYMKLKSKGYRFKEVDVGVTLADGIKRKQNVLVTKVPVKFHSKTVLTTFLVFPEARNNHSLLGVGFLQDSHMVLNLPQNTFYFLEDPEKEIELYEEGFITFNENICLAPVTATESMSSVSAKSNAAQVSGGMRPFKLRIDEEGAVFPDEKRPCTRLFDGYSPVMDALFEDARNSLSDYDQMALDSDLFPDVGIASVDVQQESSLTEFLERNSCIFEPNGLPAKGVEHSIDTGNHKPIAVPPYRLSPAKCEILKKEIGKMIAEDIIEPCSSPWAAPVVMVPKKDGNIRVCIDYRQLNSVTVPDVYPMPRIDDLLHNAKPSPFMSTIDLRAGYWQIKVKEEDMEKTAFVTPFGIYRFKRMPFGLRNSPATFQRMMDRFRISLSHIRLLVYLDDLIVMSSTFEVHLQDLQDVFNQLKEYNLTANRNKSNFCCSKVKYLGHYITPNGLEVDPDKISAILKMAPPRNLKHLMSFVQMCSWYRRFVPNFAKISEPLTRLTKKSTPWKWGEEQENAFKELRKLLTSPPVLAQADETKPFILKTDASNYAIGAVLVQGEGEKEHPVEYARRLARWALQLQPYDITIKYITGKTNVVADSLSRPACKDDTEDTCGICSVAVDLPRKDEKEIREEQFKDEYIVKIAKCLEGETEEEAEYWSRKGYFMSNGLLYRYDPDNKGDNGLLVVPKHEQDKVIRTYHDEATAGHYSAEKTIERITRRYFWKGMRGQIEAYVRNIRFAMNTVVCSSTGFSPAYLTFGRNLRTPDDVEHDLRQIVQSDNFIADITPKLLLMANTLKRAKEVQEMKEEKRKEYVDKMRKPRPSYAVGDPVLVDTHALSKSSQGFSAKLAPRRDGPYIIKRRHGPSSYEIVNADTNEVAGIYHASALRRFQADAGAPLPKPSAPIRKRGRPRKNDLQRQ</sequence>
<dbReference type="PANTHER" id="PTHR37984">
    <property type="entry name" value="PROTEIN CBG26694"/>
    <property type="match status" value="1"/>
</dbReference>
<dbReference type="CDD" id="cd00303">
    <property type="entry name" value="retropepsin_like"/>
    <property type="match status" value="1"/>
</dbReference>
<dbReference type="Proteomes" id="UP001549920">
    <property type="component" value="Unassembled WGS sequence"/>
</dbReference>
<dbReference type="EMBL" id="JBEUOH010000016">
    <property type="protein sequence ID" value="KAL0872231.1"/>
    <property type="molecule type" value="Genomic_DNA"/>
</dbReference>
<keyword evidence="5" id="KW-0255">Endonuclease</keyword>
<dbReference type="SUPFAM" id="SSF50630">
    <property type="entry name" value="Acid proteases"/>
    <property type="match status" value="1"/>
</dbReference>
<keyword evidence="5" id="KW-0378">Hydrolase</keyword>
<evidence type="ECO:0000313" key="10">
    <source>
        <dbReference type="EMBL" id="KAL0872231.1"/>
    </source>
</evidence>
<dbReference type="InterPro" id="IPR021109">
    <property type="entry name" value="Peptidase_aspartic_dom_sf"/>
</dbReference>
<evidence type="ECO:0000256" key="8">
    <source>
        <dbReference type="SAM" id="MobiDB-lite"/>
    </source>
</evidence>
<dbReference type="InterPro" id="IPR045358">
    <property type="entry name" value="Ty3_capsid"/>
</dbReference>
<evidence type="ECO:0000259" key="9">
    <source>
        <dbReference type="PROSITE" id="PS50878"/>
    </source>
</evidence>
<proteinExistence type="predicted"/>
<feature type="domain" description="Reverse transcriptase" evidence="9">
    <location>
        <begin position="686"/>
        <end position="865"/>
    </location>
</feature>
<dbReference type="InterPro" id="IPR050951">
    <property type="entry name" value="Retrovirus_Pol_polyprotein"/>
</dbReference>
<feature type="coiled-coil region" evidence="7">
    <location>
        <begin position="1209"/>
        <end position="1236"/>
    </location>
</feature>
<dbReference type="InterPro" id="IPR041588">
    <property type="entry name" value="Integrase_H2C2"/>
</dbReference>
<feature type="region of interest" description="Disordered" evidence="8">
    <location>
        <begin position="1308"/>
        <end position="1335"/>
    </location>
</feature>
<dbReference type="InterPro" id="IPR000477">
    <property type="entry name" value="RT_dom"/>
</dbReference>
<comment type="caution">
    <text evidence="10">The sequence shown here is derived from an EMBL/GenBank/DDBJ whole genome shotgun (WGS) entry which is preliminary data.</text>
</comment>
<dbReference type="Gene3D" id="3.10.10.10">
    <property type="entry name" value="HIV Type 1 Reverse Transcriptase, subunit A, domain 1"/>
    <property type="match status" value="1"/>
</dbReference>
<evidence type="ECO:0000256" key="5">
    <source>
        <dbReference type="ARBA" id="ARBA00022759"/>
    </source>
</evidence>
<dbReference type="Pfam" id="PF17921">
    <property type="entry name" value="Integrase_H2C2"/>
    <property type="match status" value="1"/>
</dbReference>
<organism evidence="10 11">
    <name type="scientific">Loxostege sticticalis</name>
    <name type="common">Beet webworm moth</name>
    <dbReference type="NCBI Taxonomy" id="481309"/>
    <lineage>
        <taxon>Eukaryota</taxon>
        <taxon>Metazoa</taxon>
        <taxon>Ecdysozoa</taxon>
        <taxon>Arthropoda</taxon>
        <taxon>Hexapoda</taxon>
        <taxon>Insecta</taxon>
        <taxon>Pterygota</taxon>
        <taxon>Neoptera</taxon>
        <taxon>Endopterygota</taxon>
        <taxon>Lepidoptera</taxon>
        <taxon>Glossata</taxon>
        <taxon>Ditrysia</taxon>
        <taxon>Pyraloidea</taxon>
        <taxon>Crambidae</taxon>
        <taxon>Pyraustinae</taxon>
        <taxon>Loxostege</taxon>
    </lineage>
</organism>
<evidence type="ECO:0000256" key="1">
    <source>
        <dbReference type="ARBA" id="ARBA00012493"/>
    </source>
</evidence>
<name>A0ABR3HPH4_LOXSC</name>
<protein>
    <recommendedName>
        <fullName evidence="1">RNA-directed DNA polymerase</fullName>
        <ecNumber evidence="1">2.7.7.49</ecNumber>
    </recommendedName>
</protein>
<dbReference type="InterPro" id="IPR041577">
    <property type="entry name" value="RT_RNaseH_2"/>
</dbReference>
<evidence type="ECO:0000313" key="11">
    <source>
        <dbReference type="Proteomes" id="UP001549920"/>
    </source>
</evidence>
<dbReference type="Pfam" id="PF17919">
    <property type="entry name" value="RT_RNaseH_2"/>
    <property type="match status" value="1"/>
</dbReference>
<dbReference type="CDD" id="cd01647">
    <property type="entry name" value="RT_LTR"/>
    <property type="match status" value="1"/>
</dbReference>
<accession>A0ABR3HPH4</accession>
<keyword evidence="4" id="KW-0540">Nuclease</keyword>
<keyword evidence="2" id="KW-0808">Transferase</keyword>